<sequence>MAALKTSSSRWLASSPVRRPIVLRTLTTTSSHRVDAEAGTPSAAAESQSVPPSGAKAPLDPRVLDPNIVTLPSMERKLRRAGIALPGSRRRRAVLKSAPHVPLEKMPYQCFQEARKVLLADREEKLEQIEAQRGKILRLLEQDPSVSGGELAKKTRLHSMRRYLEKLKVQADVNDPAVKKRFEDGEGDMNKPVYRFLADRKWHEYPRKIVMQRITQMNVVPDVLPHIDPIYEVNVAFGRRRIPPGDIVDSRISASPATLSIQPFDAGERLATIAVVDPDVPNVETDNFGSRCHYLATNVPLSPATGKVSLGRLSAETQVVLPWMPPFSQKGLQYQRLAVVVFEQRDGAPTDLERMRLSSPRDGLTMRQLMARFLLKPVGINMFRTVWDEGTEGVMRKAEIEGWDIEFQRKKIEPLPKKRRNLAKYR</sequence>
<dbReference type="InterPro" id="IPR008914">
    <property type="entry name" value="PEBP"/>
</dbReference>
<dbReference type="Gene3D" id="1.20.58.1180">
    <property type="match status" value="1"/>
</dbReference>
<dbReference type="Gene3D" id="3.90.280.10">
    <property type="entry name" value="PEBP-like"/>
    <property type="match status" value="1"/>
</dbReference>
<organism evidence="7 8">
    <name type="scientific">Lineolata rhizophorae</name>
    <dbReference type="NCBI Taxonomy" id="578093"/>
    <lineage>
        <taxon>Eukaryota</taxon>
        <taxon>Fungi</taxon>
        <taxon>Dikarya</taxon>
        <taxon>Ascomycota</taxon>
        <taxon>Pezizomycotina</taxon>
        <taxon>Dothideomycetes</taxon>
        <taxon>Dothideomycetes incertae sedis</taxon>
        <taxon>Lineolatales</taxon>
        <taxon>Lineolataceae</taxon>
        <taxon>Lineolata</taxon>
    </lineage>
</organism>
<dbReference type="InterPro" id="IPR036610">
    <property type="entry name" value="PEBP-like_sf"/>
</dbReference>
<dbReference type="GO" id="GO:0005739">
    <property type="term" value="C:mitochondrion"/>
    <property type="evidence" value="ECO:0007669"/>
    <property type="project" value="UniProtKB-SubCell"/>
</dbReference>
<gene>
    <name evidence="7" type="ORF">BDY21DRAFT_368189</name>
</gene>
<keyword evidence="2" id="KW-0496">Mitochondrion</keyword>
<comment type="similarity">
    <text evidence="4">Belongs to the phosphatidylethanolamine-binding protein family. Mitochondrion-specific ribosomal protein mL38 subfamily.</text>
</comment>
<evidence type="ECO:0000313" key="8">
    <source>
        <dbReference type="Proteomes" id="UP000799766"/>
    </source>
</evidence>
<accession>A0A6A6PDZ6</accession>
<feature type="region of interest" description="Disordered" evidence="6">
    <location>
        <begin position="32"/>
        <end position="64"/>
    </location>
</feature>
<name>A0A6A6PDZ6_9PEZI</name>
<comment type="subcellular location">
    <subcellularLocation>
        <location evidence="1">Mitochondrion</location>
    </subcellularLocation>
</comment>
<dbReference type="FunFam" id="1.20.58.1180:FF:000001">
    <property type="entry name" value="Mitochondrial large ribosomal subunit YmL35"/>
    <property type="match status" value="1"/>
</dbReference>
<dbReference type="SUPFAM" id="SSF49777">
    <property type="entry name" value="PEBP-like"/>
    <property type="match status" value="1"/>
</dbReference>
<evidence type="ECO:0000313" key="7">
    <source>
        <dbReference type="EMBL" id="KAF2462050.1"/>
    </source>
</evidence>
<dbReference type="AlphaFoldDB" id="A0A6A6PDZ6"/>
<reference evidence="7" key="1">
    <citation type="journal article" date="2020" name="Stud. Mycol.">
        <title>101 Dothideomycetes genomes: a test case for predicting lifestyles and emergence of pathogens.</title>
        <authorList>
            <person name="Haridas S."/>
            <person name="Albert R."/>
            <person name="Binder M."/>
            <person name="Bloem J."/>
            <person name="Labutti K."/>
            <person name="Salamov A."/>
            <person name="Andreopoulos B."/>
            <person name="Baker S."/>
            <person name="Barry K."/>
            <person name="Bills G."/>
            <person name="Bluhm B."/>
            <person name="Cannon C."/>
            <person name="Castanera R."/>
            <person name="Culley D."/>
            <person name="Daum C."/>
            <person name="Ezra D."/>
            <person name="Gonzalez J."/>
            <person name="Henrissat B."/>
            <person name="Kuo A."/>
            <person name="Liang C."/>
            <person name="Lipzen A."/>
            <person name="Lutzoni F."/>
            <person name="Magnuson J."/>
            <person name="Mondo S."/>
            <person name="Nolan M."/>
            <person name="Ohm R."/>
            <person name="Pangilinan J."/>
            <person name="Park H.-J."/>
            <person name="Ramirez L."/>
            <person name="Alfaro M."/>
            <person name="Sun H."/>
            <person name="Tritt A."/>
            <person name="Yoshinaga Y."/>
            <person name="Zwiers L.-H."/>
            <person name="Turgeon B."/>
            <person name="Goodwin S."/>
            <person name="Spatafora J."/>
            <person name="Crous P."/>
            <person name="Grigoriev I."/>
        </authorList>
    </citation>
    <scope>NUCLEOTIDE SEQUENCE</scope>
    <source>
        <strain evidence="7">ATCC 16933</strain>
    </source>
</reference>
<dbReference type="FunFam" id="3.90.280.10:FF:000004">
    <property type="entry name" value="Mitochondrial large ribosomal subunit YmL35"/>
    <property type="match status" value="1"/>
</dbReference>
<keyword evidence="8" id="KW-1185">Reference proteome</keyword>
<evidence type="ECO:0000256" key="1">
    <source>
        <dbReference type="ARBA" id="ARBA00004173"/>
    </source>
</evidence>
<dbReference type="CDD" id="cd00866">
    <property type="entry name" value="PEBP_euk"/>
    <property type="match status" value="1"/>
</dbReference>
<dbReference type="EMBL" id="MU001670">
    <property type="protein sequence ID" value="KAF2462050.1"/>
    <property type="molecule type" value="Genomic_DNA"/>
</dbReference>
<evidence type="ECO:0000256" key="6">
    <source>
        <dbReference type="SAM" id="MobiDB-lite"/>
    </source>
</evidence>
<protein>
    <recommendedName>
        <fullName evidence="5">Large ribosomal subunit protein mL38</fullName>
    </recommendedName>
</protein>
<evidence type="ECO:0000256" key="3">
    <source>
        <dbReference type="ARBA" id="ARBA00037226"/>
    </source>
</evidence>
<evidence type="ECO:0000256" key="5">
    <source>
        <dbReference type="ARBA" id="ARBA00039444"/>
    </source>
</evidence>
<dbReference type="PANTHER" id="PTHR11362:SF82">
    <property type="entry name" value="PHOSPHATIDYLETHANOLAMINE-BINDING PROTEIN 4"/>
    <property type="match status" value="1"/>
</dbReference>
<dbReference type="Proteomes" id="UP000799766">
    <property type="component" value="Unassembled WGS sequence"/>
</dbReference>
<dbReference type="InterPro" id="IPR035810">
    <property type="entry name" value="PEBP_euk"/>
</dbReference>
<dbReference type="PANTHER" id="PTHR11362">
    <property type="entry name" value="PHOSPHATIDYLETHANOLAMINE-BINDING PROTEIN"/>
    <property type="match status" value="1"/>
</dbReference>
<dbReference type="OrthoDB" id="2153661at2759"/>
<evidence type="ECO:0000256" key="2">
    <source>
        <dbReference type="ARBA" id="ARBA00023128"/>
    </source>
</evidence>
<comment type="function">
    <text evidence="3">Component of the mitochondrial ribosome (mitoribosome), a dedicated translation machinery responsible for the synthesis of mitochondrial genome-encoded proteins, including at least some of the essential transmembrane subunits of the mitochondrial respiratory chain. The mitoribosomes are attached to the mitochondrial inner membrane and translation products are cotranslationally integrated into the membrane.</text>
</comment>
<evidence type="ECO:0000256" key="4">
    <source>
        <dbReference type="ARBA" id="ARBA00038016"/>
    </source>
</evidence>
<proteinExistence type="inferred from homology"/>
<dbReference type="Pfam" id="PF01161">
    <property type="entry name" value="PBP"/>
    <property type="match status" value="1"/>
</dbReference>